<gene>
    <name evidence="1" type="ORF">DC082_09160</name>
</gene>
<keyword evidence="2" id="KW-1185">Reference proteome</keyword>
<proteinExistence type="predicted"/>
<accession>A0A2U2AID9</accession>
<dbReference type="RefSeq" id="WP_109236724.1">
    <property type="nucleotide sequence ID" value="NZ_BMXZ01000002.1"/>
</dbReference>
<dbReference type="AlphaFoldDB" id="A0A2U2AID9"/>
<evidence type="ECO:0000313" key="2">
    <source>
        <dbReference type="Proteomes" id="UP000244948"/>
    </source>
</evidence>
<organism evidence="1 2">
    <name type="scientific">Ignatzschineria indica</name>
    <dbReference type="NCBI Taxonomy" id="472583"/>
    <lineage>
        <taxon>Bacteria</taxon>
        <taxon>Pseudomonadati</taxon>
        <taxon>Pseudomonadota</taxon>
        <taxon>Gammaproteobacteria</taxon>
        <taxon>Cardiobacteriales</taxon>
        <taxon>Ignatzschineriaceae</taxon>
        <taxon>Ignatzschineria</taxon>
    </lineage>
</organism>
<evidence type="ECO:0000313" key="1">
    <source>
        <dbReference type="EMBL" id="PWD82435.1"/>
    </source>
</evidence>
<sequence>MFDTKAVELPETTTACFYESHAGKLRSQLFDYQKTFSASEMPTCGHAFVIRARSFSPAALQTLLLLEAIKHQRLKAAGSHYLAFPETTRRKVVISIAGDYL</sequence>
<comment type="caution">
    <text evidence="1">The sequence shown here is derived from an EMBL/GenBank/DDBJ whole genome shotgun (WGS) entry which is preliminary data.</text>
</comment>
<dbReference type="Proteomes" id="UP000244948">
    <property type="component" value="Unassembled WGS sequence"/>
</dbReference>
<name>A0A2U2AID9_9GAMM</name>
<dbReference type="EMBL" id="QEWR01000005">
    <property type="protein sequence ID" value="PWD82435.1"/>
    <property type="molecule type" value="Genomic_DNA"/>
</dbReference>
<reference evidence="1 2" key="1">
    <citation type="journal article" date="2018" name="Genome Announc.">
        <title>Ignatzschineria cameli sp. nov., isolated from necrotic foot tissue of dromedaries (Camelus dromedarius) and associated maggots (Wohlfahrtia species) in Dubai.</title>
        <authorList>
            <person name="Tsang C.C."/>
            <person name="Tang J.Y."/>
            <person name="Fong J.Y."/>
            <person name="Kinne J."/>
            <person name="Lee H.H."/>
            <person name="Joseph M."/>
            <person name="Jose S."/>
            <person name="Schuster R.K."/>
            <person name="Tang Y."/>
            <person name="Sivakumar S."/>
            <person name="Chen J.H."/>
            <person name="Teng J.L."/>
            <person name="Lau S.K."/>
            <person name="Wernery U."/>
            <person name="Woo P.C."/>
        </authorList>
    </citation>
    <scope>NUCLEOTIDE SEQUENCE [LARGE SCALE GENOMIC DNA]</scope>
    <source>
        <strain evidence="1 2">KCTC 22643</strain>
    </source>
</reference>
<protein>
    <submittedName>
        <fullName evidence="1">Uncharacterized protein</fullName>
    </submittedName>
</protein>